<dbReference type="AlphaFoldDB" id="A0A0P1GL58"/>
<dbReference type="STRING" id="340021.TM5383_00026"/>
<evidence type="ECO:0000313" key="2">
    <source>
        <dbReference type="EMBL" id="CUH82844.1"/>
    </source>
</evidence>
<protein>
    <recommendedName>
        <fullName evidence="4">DUF995 domain-containing protein</fullName>
    </recommendedName>
</protein>
<dbReference type="RefSeq" id="WP_058317021.1">
    <property type="nucleotide sequence ID" value="NZ_CYSF01000001.1"/>
</dbReference>
<evidence type="ECO:0008006" key="4">
    <source>
        <dbReference type="Google" id="ProtNLM"/>
    </source>
</evidence>
<dbReference type="OrthoDB" id="7709182at2"/>
<proteinExistence type="predicted"/>
<organism evidence="2 3">
    <name type="scientific">Thalassovita mediterranea</name>
    <dbReference type="NCBI Taxonomy" id="340021"/>
    <lineage>
        <taxon>Bacteria</taxon>
        <taxon>Pseudomonadati</taxon>
        <taxon>Pseudomonadota</taxon>
        <taxon>Alphaproteobacteria</taxon>
        <taxon>Rhodobacterales</taxon>
        <taxon>Roseobacteraceae</taxon>
        <taxon>Thalassovita</taxon>
    </lineage>
</organism>
<sequence>MQILNTVKWAAVAALMAGPILAQDQVWPDRDSDTLLSQSDLQDRLTGRTLVFFDGGTSAYKRDGTYQWTYAGGGDWHGMWRTMEGSVVCVDFITEVTRCDRIVESSDRLVVLTADGQRFPVKTTE</sequence>
<dbReference type="Proteomes" id="UP000051681">
    <property type="component" value="Unassembled WGS sequence"/>
</dbReference>
<feature type="chain" id="PRO_5006063563" description="DUF995 domain-containing protein" evidence="1">
    <location>
        <begin position="23"/>
        <end position="125"/>
    </location>
</feature>
<keyword evidence="3" id="KW-1185">Reference proteome</keyword>
<dbReference type="EMBL" id="CYSF01000001">
    <property type="protein sequence ID" value="CUH82844.1"/>
    <property type="molecule type" value="Genomic_DNA"/>
</dbReference>
<gene>
    <name evidence="2" type="ORF">TM5383_00026</name>
</gene>
<keyword evidence="1" id="KW-0732">Signal</keyword>
<reference evidence="2 3" key="1">
    <citation type="submission" date="2015-09" db="EMBL/GenBank/DDBJ databases">
        <authorList>
            <consortium name="Swine Surveillance"/>
        </authorList>
    </citation>
    <scope>NUCLEOTIDE SEQUENCE [LARGE SCALE GENOMIC DNA]</scope>
    <source>
        <strain evidence="2 3">CECT 8383</strain>
    </source>
</reference>
<evidence type="ECO:0000256" key="1">
    <source>
        <dbReference type="SAM" id="SignalP"/>
    </source>
</evidence>
<feature type="signal peptide" evidence="1">
    <location>
        <begin position="1"/>
        <end position="22"/>
    </location>
</feature>
<evidence type="ECO:0000313" key="3">
    <source>
        <dbReference type="Proteomes" id="UP000051681"/>
    </source>
</evidence>
<name>A0A0P1GL58_9RHOB</name>
<accession>A0A0P1GL58</accession>